<dbReference type="EMBL" id="JARBHB010000003">
    <property type="protein sequence ID" value="KAJ8891113.1"/>
    <property type="molecule type" value="Genomic_DNA"/>
</dbReference>
<evidence type="ECO:0000313" key="4">
    <source>
        <dbReference type="Proteomes" id="UP001159363"/>
    </source>
</evidence>
<evidence type="ECO:0000256" key="1">
    <source>
        <dbReference type="SAM" id="Coils"/>
    </source>
</evidence>
<feature type="coiled-coil region" evidence="1">
    <location>
        <begin position="536"/>
        <end position="570"/>
    </location>
</feature>
<organism evidence="3 4">
    <name type="scientific">Dryococelus australis</name>
    <dbReference type="NCBI Taxonomy" id="614101"/>
    <lineage>
        <taxon>Eukaryota</taxon>
        <taxon>Metazoa</taxon>
        <taxon>Ecdysozoa</taxon>
        <taxon>Arthropoda</taxon>
        <taxon>Hexapoda</taxon>
        <taxon>Insecta</taxon>
        <taxon>Pterygota</taxon>
        <taxon>Neoptera</taxon>
        <taxon>Polyneoptera</taxon>
        <taxon>Phasmatodea</taxon>
        <taxon>Verophasmatodea</taxon>
        <taxon>Anareolatae</taxon>
        <taxon>Phasmatidae</taxon>
        <taxon>Eurycanthinae</taxon>
        <taxon>Dryococelus</taxon>
    </lineage>
</organism>
<feature type="region of interest" description="Disordered" evidence="2">
    <location>
        <begin position="409"/>
        <end position="458"/>
    </location>
</feature>
<protein>
    <submittedName>
        <fullName evidence="3">Uncharacterized protein</fullName>
    </submittedName>
</protein>
<accession>A0ABQ9I589</accession>
<dbReference type="Proteomes" id="UP001159363">
    <property type="component" value="Chromosome 3"/>
</dbReference>
<name>A0ABQ9I589_9NEOP</name>
<keyword evidence="4" id="KW-1185">Reference proteome</keyword>
<feature type="compositionally biased region" description="Basic and acidic residues" evidence="2">
    <location>
        <begin position="416"/>
        <end position="439"/>
    </location>
</feature>
<gene>
    <name evidence="3" type="ORF">PR048_010624</name>
</gene>
<evidence type="ECO:0000256" key="2">
    <source>
        <dbReference type="SAM" id="MobiDB-lite"/>
    </source>
</evidence>
<keyword evidence="1" id="KW-0175">Coiled coil</keyword>
<proteinExistence type="predicted"/>
<comment type="caution">
    <text evidence="3">The sequence shown here is derived from an EMBL/GenBank/DDBJ whole genome shotgun (WGS) entry which is preliminary data.</text>
</comment>
<evidence type="ECO:0000313" key="3">
    <source>
        <dbReference type="EMBL" id="KAJ8891113.1"/>
    </source>
</evidence>
<sequence length="1130" mass="129525">MSNSSALRLGSWAKWVNKGVDFLKQAPRPVFYGRGCNTVYLTRRCDEVLDVHVKSRPYRSLAFCMSSAENLSMLCRLLNTPRKVHIQCQTEDKLEQLSPVLISAGAVWRRYFNVRSESAYWVRYARVCDWLTSIRVFLDGCSTDEPSLLARSHLGTSHASCGSMAEVKRAYNVFEFSLEPRSNANFAQNYTKKDNAPDSSALGAAVAERLDCSPPTKASRVQSPAGSPDLRKWESCWTMPLVGGFSRGSPVSPAPSYRRCSIFSSITLIDSQHLAVNSRPNLFTHSLTRTHAARGGPPLPPPLRYATVPKRKIAHPVAGPQHQTLVRKYAKCVVNFYLLATEGHFPVVKASWVVYWSAHWRRLQSVIGQHQGGSRGFSKAYAVNPLLNLAYFRKPCLFLMKKNLKKYNPEGEEVSSDNKTRDPGLQKKATGDLLEKITPRQEMTNDTPQKASNERQHELTRRKLFFGSERDLNRFTCSSAAKVELFDRAVLVSRVLLANSGQRTVCALMATLTIHGREEQKISYKENYTVKTLPLLQDIIIEISDLENHCTELQNDIKRLQEDYKFAQLQFRNCRVYLLTDLRQTGESMPGSRGDPREGSAKVTTHLTHWLARFTAAGKFKAHRRQGSVMTLPPLHHTFFTSQRLQLDPLLKERTQSVYPSRHTFNTFMSQQIFIRQPRQVRSELLISTTAGTPVILVSVFPLTTVLVQANMTYCALRRSLLAGHQPVTYNCVIYTTVRNPFTVTSHFSEALLKFYFHDILLPQMYTTVRNPFTVTSHFSEALLEFYFHDILLPQMYTTVRNPFTVTSHFSEALLKFYFHDILLPQMYTTVRNPFTVTSHFSEALLKFYFHDILLPQMYTTVRNPFTVTSHFSEALLEFYFHDILLPQMYTTVRNPFTVTSHFSEALLKFYFHDILLPQMYTTVRNPFTVTSHFSEALLKFYFHDILLPQMYTTVRNPFTVTSHFSEALLKFYFHDILLPQMYTTVRNPFTVTSHFSEALLKFYFHDILLPQMYTTVRNPFTVTSHFSEALLKFYFHDILLPQMYTTVRNPFTVTSHFSEALLKLCTGSEWVIDYRGAVAAYAARASRTRPQDGVGNYQHVGALMSNQRLVNYSPAGSSTNRQIREYFAD</sequence>
<reference evidence="3 4" key="1">
    <citation type="submission" date="2023-02" db="EMBL/GenBank/DDBJ databases">
        <title>LHISI_Scaffold_Assembly.</title>
        <authorList>
            <person name="Stuart O.P."/>
            <person name="Cleave R."/>
            <person name="Magrath M.J.L."/>
            <person name="Mikheyev A.S."/>
        </authorList>
    </citation>
    <scope>NUCLEOTIDE SEQUENCE [LARGE SCALE GENOMIC DNA]</scope>
    <source>
        <strain evidence="3">Daus_M_001</strain>
        <tissue evidence="3">Leg muscle</tissue>
    </source>
</reference>
<feature type="compositionally biased region" description="Polar residues" evidence="2">
    <location>
        <begin position="441"/>
        <end position="451"/>
    </location>
</feature>